<reference evidence="7" key="2">
    <citation type="submission" date="2018-05" db="EMBL/GenBank/DDBJ databases">
        <authorList>
            <person name="Ferrari B."/>
        </authorList>
    </citation>
    <scope>NUCLEOTIDE SEQUENCE</scope>
    <source>
        <strain evidence="7">RRmetagenome_bin12</strain>
    </source>
</reference>
<feature type="domain" description="HTH tetR-type" evidence="5">
    <location>
        <begin position="1"/>
        <end position="55"/>
    </location>
</feature>
<dbReference type="Proteomes" id="UP000606991">
    <property type="component" value="Unassembled WGS sequence"/>
</dbReference>
<feature type="DNA-binding region" description="H-T-H motif" evidence="4">
    <location>
        <begin position="18"/>
        <end position="37"/>
    </location>
</feature>
<evidence type="ECO:0000313" key="9">
    <source>
        <dbReference type="Proteomes" id="UP000606991"/>
    </source>
</evidence>
<keyword evidence="2 4" id="KW-0238">DNA-binding</keyword>
<evidence type="ECO:0000256" key="1">
    <source>
        <dbReference type="ARBA" id="ARBA00023015"/>
    </source>
</evidence>
<dbReference type="EMBL" id="JAEKNS010000001">
    <property type="protein sequence ID" value="MBJ7593240.1"/>
    <property type="molecule type" value="Genomic_DNA"/>
</dbReference>
<name>A0A2W6AQX6_9BACT</name>
<dbReference type="InterPro" id="IPR050109">
    <property type="entry name" value="HTH-type_TetR-like_transc_reg"/>
</dbReference>
<dbReference type="Proteomes" id="UP000248724">
    <property type="component" value="Unassembled WGS sequence"/>
</dbReference>
<accession>A0A934MY74</accession>
<dbReference type="PANTHER" id="PTHR30055">
    <property type="entry name" value="HTH-TYPE TRANSCRIPTIONAL REGULATOR RUTR"/>
    <property type="match status" value="1"/>
</dbReference>
<dbReference type="PROSITE" id="PS50977">
    <property type="entry name" value="HTH_TETR_2"/>
    <property type="match status" value="1"/>
</dbReference>
<dbReference type="Pfam" id="PF00440">
    <property type="entry name" value="TetR_N"/>
    <property type="match status" value="1"/>
</dbReference>
<protein>
    <submittedName>
        <fullName evidence="6">TetR/AcrR family transcriptional regulator</fullName>
    </submittedName>
</protein>
<proteinExistence type="predicted"/>
<gene>
    <name evidence="7" type="ORF">DLM65_08725</name>
    <name evidence="6" type="ORF">JF886_00020</name>
</gene>
<dbReference type="InterPro" id="IPR009057">
    <property type="entry name" value="Homeodomain-like_sf"/>
</dbReference>
<sequence length="193" mass="20676">MVEAATRLFIRDGYVSTTVGAIASEAGVAVQSLYVGFGSKLGVLSAAFDIAIVGDTRPIPLLDRDWWKELAAAPTGPHALQIFVNEVCGILARTQGLYAVIRAAAASEVGELLVENKRQRYDGVRAVATQLRSKPGFAPEIGIDVAADLLYALATEDSWGLLVGDRGWSSETWNRWCVTLLSSTLFPGGQDHL</sequence>
<evidence type="ECO:0000256" key="4">
    <source>
        <dbReference type="PROSITE-ProRule" id="PRU00335"/>
    </source>
</evidence>
<keyword evidence="3" id="KW-0804">Transcription</keyword>
<reference evidence="7 8" key="1">
    <citation type="journal article" date="2017" name="Nature">
        <title>Atmospheric trace gases support primary production in Antarctic desert surface soil.</title>
        <authorList>
            <person name="Ji M."/>
            <person name="Greening C."/>
            <person name="Vanwonterghem I."/>
            <person name="Carere C.R."/>
            <person name="Bay S.K."/>
            <person name="Steen J.A."/>
            <person name="Montgomery K."/>
            <person name="Lines T."/>
            <person name="Beardall J."/>
            <person name="van Dorst J."/>
            <person name="Snape I."/>
            <person name="Stott M.B."/>
            <person name="Hugenholtz P."/>
            <person name="Ferrari B.C."/>
        </authorList>
    </citation>
    <scope>NUCLEOTIDE SEQUENCE [LARGE SCALE GENOMIC DNA]</scope>
    <source>
        <strain evidence="7">RRmetagenome_bin12</strain>
    </source>
</reference>
<dbReference type="SUPFAM" id="SSF46689">
    <property type="entry name" value="Homeodomain-like"/>
    <property type="match status" value="1"/>
</dbReference>
<evidence type="ECO:0000256" key="2">
    <source>
        <dbReference type="ARBA" id="ARBA00023125"/>
    </source>
</evidence>
<reference evidence="6 9" key="3">
    <citation type="submission" date="2020-10" db="EMBL/GenBank/DDBJ databases">
        <title>Ca. Dormibacterota MAGs.</title>
        <authorList>
            <person name="Montgomery K."/>
        </authorList>
    </citation>
    <scope>NUCLEOTIDE SEQUENCE [LARGE SCALE GENOMIC DNA]</scope>
    <source>
        <strain evidence="6">SC8812_S17_18</strain>
    </source>
</reference>
<dbReference type="PRINTS" id="PR00455">
    <property type="entry name" value="HTHTETR"/>
</dbReference>
<comment type="caution">
    <text evidence="7">The sequence shown here is derived from an EMBL/GenBank/DDBJ whole genome shotgun (WGS) entry which is preliminary data.</text>
</comment>
<dbReference type="PANTHER" id="PTHR30055:SF234">
    <property type="entry name" value="HTH-TYPE TRANSCRIPTIONAL REGULATOR BETI"/>
    <property type="match status" value="1"/>
</dbReference>
<evidence type="ECO:0000256" key="3">
    <source>
        <dbReference type="ARBA" id="ARBA00023163"/>
    </source>
</evidence>
<dbReference type="GO" id="GO:0003700">
    <property type="term" value="F:DNA-binding transcription factor activity"/>
    <property type="evidence" value="ECO:0007669"/>
    <property type="project" value="TreeGrafter"/>
</dbReference>
<dbReference type="AlphaFoldDB" id="A0A2W6AQX6"/>
<dbReference type="EMBL" id="QHBU01000165">
    <property type="protein sequence ID" value="PZR80211.1"/>
    <property type="molecule type" value="Genomic_DNA"/>
</dbReference>
<evidence type="ECO:0000259" key="5">
    <source>
        <dbReference type="PROSITE" id="PS50977"/>
    </source>
</evidence>
<dbReference type="RefSeq" id="WP_337308336.1">
    <property type="nucleotide sequence ID" value="NZ_JAEKNS010000001.1"/>
</dbReference>
<dbReference type="InterPro" id="IPR001647">
    <property type="entry name" value="HTH_TetR"/>
</dbReference>
<evidence type="ECO:0000313" key="8">
    <source>
        <dbReference type="Proteomes" id="UP000248724"/>
    </source>
</evidence>
<keyword evidence="1" id="KW-0805">Transcription regulation</keyword>
<accession>A0A2W6AQX6</accession>
<dbReference type="Gene3D" id="1.10.357.10">
    <property type="entry name" value="Tetracycline Repressor, domain 2"/>
    <property type="match status" value="1"/>
</dbReference>
<evidence type="ECO:0000313" key="7">
    <source>
        <dbReference type="EMBL" id="PZR80211.1"/>
    </source>
</evidence>
<dbReference type="GO" id="GO:0000976">
    <property type="term" value="F:transcription cis-regulatory region binding"/>
    <property type="evidence" value="ECO:0007669"/>
    <property type="project" value="TreeGrafter"/>
</dbReference>
<evidence type="ECO:0000313" key="6">
    <source>
        <dbReference type="EMBL" id="MBJ7593240.1"/>
    </source>
</evidence>
<organism evidence="7 8">
    <name type="scientific">Candidatus Aeolococcus gillhamiae</name>
    <dbReference type="NCBI Taxonomy" id="3127015"/>
    <lineage>
        <taxon>Bacteria</taxon>
        <taxon>Bacillati</taxon>
        <taxon>Candidatus Dormiibacterota</taxon>
        <taxon>Candidatus Dormibacteria</taxon>
        <taxon>Candidatus Aeolococcales</taxon>
        <taxon>Candidatus Aeolococcaceae</taxon>
        <taxon>Candidatus Aeolococcus</taxon>
    </lineage>
</organism>